<proteinExistence type="predicted"/>
<accession>A0AAU8J6B2</accession>
<reference evidence="2" key="1">
    <citation type="submission" date="2024-07" db="EMBL/GenBank/DDBJ databases">
        <authorList>
            <person name="Kim Y.J."/>
            <person name="Jeong J.Y."/>
        </authorList>
    </citation>
    <scope>NUCLEOTIDE SEQUENCE</scope>
    <source>
        <strain evidence="2">GIHE-MW2</strain>
    </source>
</reference>
<dbReference type="Pfam" id="PF08239">
    <property type="entry name" value="SH3_3"/>
    <property type="match status" value="1"/>
</dbReference>
<dbReference type="RefSeq" id="WP_156331971.1">
    <property type="nucleotide sequence ID" value="NZ_CP159837.1"/>
</dbReference>
<protein>
    <submittedName>
        <fullName evidence="2">SH3 domain-containing protein</fullName>
    </submittedName>
</protein>
<dbReference type="AlphaFoldDB" id="A0AAU8J6B2"/>
<gene>
    <name evidence="2" type="ORF">ABWT76_003253</name>
</gene>
<organism evidence="2">
    <name type="scientific">Planktothricoides raciborskii GIHE-MW2</name>
    <dbReference type="NCBI Taxonomy" id="2792601"/>
    <lineage>
        <taxon>Bacteria</taxon>
        <taxon>Bacillati</taxon>
        <taxon>Cyanobacteriota</taxon>
        <taxon>Cyanophyceae</taxon>
        <taxon>Oscillatoriophycideae</taxon>
        <taxon>Oscillatoriales</taxon>
        <taxon>Oscillatoriaceae</taxon>
        <taxon>Planktothricoides</taxon>
    </lineage>
</organism>
<sequence length="202" mass="22440">MALLTAMPNSRINIRSGAGTEFSSVHYGLAGDRVTILESALANSSDPMSPRWYRVRFQQSRAEGWVRGDFLIQTTESVSNRCHESLAQARTELNNVRNGFLNRIILRRDSLSPLRERPNKLILGLGGSGEDEVLSSEPLMKPISDRLIQSCGNASSVQFSSGYSGWHHVYGLIDGRVSLFECADFDPSSGLQLRWGEYNCDI</sequence>
<name>A0AAU8J6B2_9CYAN</name>
<dbReference type="InterPro" id="IPR003646">
    <property type="entry name" value="SH3-like_bac-type"/>
</dbReference>
<evidence type="ECO:0000313" key="2">
    <source>
        <dbReference type="EMBL" id="XCM34640.1"/>
    </source>
</evidence>
<dbReference type="Gene3D" id="2.30.30.40">
    <property type="entry name" value="SH3 Domains"/>
    <property type="match status" value="1"/>
</dbReference>
<feature type="domain" description="SH3b" evidence="1">
    <location>
        <begin position="11"/>
        <end position="71"/>
    </location>
</feature>
<evidence type="ECO:0000259" key="1">
    <source>
        <dbReference type="Pfam" id="PF08239"/>
    </source>
</evidence>
<dbReference type="EMBL" id="CP159837">
    <property type="protein sequence ID" value="XCM34640.1"/>
    <property type="molecule type" value="Genomic_DNA"/>
</dbReference>